<dbReference type="SMART" id="SM00148">
    <property type="entry name" value="PLCXc"/>
    <property type="match status" value="1"/>
</dbReference>
<feature type="domain" description="Phosphatidylinositol-specific phospholipase C X" evidence="4">
    <location>
        <begin position="164"/>
        <end position="308"/>
    </location>
</feature>
<feature type="region of interest" description="Disordered" evidence="3">
    <location>
        <begin position="30"/>
        <end position="53"/>
    </location>
</feature>
<gene>
    <name evidence="5" type="ORF">RND81_08G211300</name>
</gene>
<dbReference type="InterPro" id="IPR000909">
    <property type="entry name" value="PLipase_C_PInositol-sp_X_dom"/>
</dbReference>
<keyword evidence="6" id="KW-1185">Reference proteome</keyword>
<dbReference type="InterPro" id="IPR011992">
    <property type="entry name" value="EF-hand-dom_pair"/>
</dbReference>
<dbReference type="InterPro" id="IPR017946">
    <property type="entry name" value="PLC-like_Pdiesterase_TIM-brl"/>
</dbReference>
<sequence length="411" mass="46550">MLKEGPKIIYIITPKNSSFTCSSQKHKKTHSLLQNSIKESPKPYKNPQKNPKMGSHSYKMFMCFSRKFKITEAQPPFDVSEAFSLFTDNGTYMNAAQLRRFLVEFQAEDAAAMTDAAATRVLDQILQRRRHLSKFTKQALTLDDFFFFLFCNDLNAPIDDQVHHDMTDPLQHYYIYTGHNSYLTGNQLSSDCSDVPLIKVLKRGVRVIELDIWPNSAKNDVNVLHGRTLTTPVPLIKCLKSIREHAFVATPYPLIITLEDHLTPNLQAKTAKMLTEIFGEMLYTPDSEHLEEFPSPEELKYRIIISTKPPKEYLEAKVPKDNKDDTSIGSSGDETQPSDIPDDSDDDEDIDTVSGQLAAPEYKRLIAIRAGKPKDGLRAALRHGLEKVRRLSLSEQALEKAASNYGVDVLR</sequence>
<dbReference type="GO" id="GO:0016042">
    <property type="term" value="P:lipid catabolic process"/>
    <property type="evidence" value="ECO:0007669"/>
    <property type="project" value="UniProtKB-KW"/>
</dbReference>
<organism evidence="5 6">
    <name type="scientific">Saponaria officinalis</name>
    <name type="common">Common soapwort</name>
    <name type="synonym">Lychnis saponaria</name>
    <dbReference type="NCBI Taxonomy" id="3572"/>
    <lineage>
        <taxon>Eukaryota</taxon>
        <taxon>Viridiplantae</taxon>
        <taxon>Streptophyta</taxon>
        <taxon>Embryophyta</taxon>
        <taxon>Tracheophyta</taxon>
        <taxon>Spermatophyta</taxon>
        <taxon>Magnoliopsida</taxon>
        <taxon>eudicotyledons</taxon>
        <taxon>Gunneridae</taxon>
        <taxon>Pentapetalae</taxon>
        <taxon>Caryophyllales</taxon>
        <taxon>Caryophyllaceae</taxon>
        <taxon>Caryophylleae</taxon>
        <taxon>Saponaria</taxon>
    </lineage>
</organism>
<keyword evidence="2" id="KW-0442">Lipid degradation</keyword>
<dbReference type="AlphaFoldDB" id="A0AAW1JA92"/>
<name>A0AAW1JA92_SAPOF</name>
<reference evidence="5" key="1">
    <citation type="submission" date="2024-03" db="EMBL/GenBank/DDBJ databases">
        <title>WGS assembly of Saponaria officinalis var. Norfolk2.</title>
        <authorList>
            <person name="Jenkins J."/>
            <person name="Shu S."/>
            <person name="Grimwood J."/>
            <person name="Barry K."/>
            <person name="Goodstein D."/>
            <person name="Schmutz J."/>
            <person name="Leebens-Mack J."/>
            <person name="Osbourn A."/>
        </authorList>
    </citation>
    <scope>NUCLEOTIDE SEQUENCE [LARGE SCALE GENOMIC DNA]</scope>
    <source>
        <strain evidence="5">JIC</strain>
    </source>
</reference>
<dbReference type="GO" id="GO:0048015">
    <property type="term" value="P:phosphatidylinositol-mediated signaling"/>
    <property type="evidence" value="ECO:0007669"/>
    <property type="project" value="TreeGrafter"/>
</dbReference>
<proteinExistence type="predicted"/>
<dbReference type="EMBL" id="JBDFQZ010000008">
    <property type="protein sequence ID" value="KAK9700014.1"/>
    <property type="molecule type" value="Genomic_DNA"/>
</dbReference>
<dbReference type="PROSITE" id="PS50007">
    <property type="entry name" value="PIPLC_X_DOMAIN"/>
    <property type="match status" value="1"/>
</dbReference>
<protein>
    <recommendedName>
        <fullName evidence="2">Phosphoinositide phospholipase C</fullName>
        <ecNumber evidence="2">3.1.4.11</ecNumber>
    </recommendedName>
</protein>
<dbReference type="Pfam" id="PF00388">
    <property type="entry name" value="PI-PLC-X"/>
    <property type="match status" value="1"/>
</dbReference>
<feature type="compositionally biased region" description="Low complexity" evidence="3">
    <location>
        <begin position="43"/>
        <end position="52"/>
    </location>
</feature>
<feature type="compositionally biased region" description="Basic and acidic residues" evidence="3">
    <location>
        <begin position="314"/>
        <end position="326"/>
    </location>
</feature>
<dbReference type="Proteomes" id="UP001443914">
    <property type="component" value="Unassembled WGS sequence"/>
</dbReference>
<dbReference type="GO" id="GO:0051209">
    <property type="term" value="P:release of sequestered calcium ion into cytosol"/>
    <property type="evidence" value="ECO:0007669"/>
    <property type="project" value="TreeGrafter"/>
</dbReference>
<dbReference type="GO" id="GO:0004435">
    <property type="term" value="F:phosphatidylinositol-4,5-bisphosphate phospholipase C activity"/>
    <property type="evidence" value="ECO:0007669"/>
    <property type="project" value="UniProtKB-EC"/>
</dbReference>
<dbReference type="PANTHER" id="PTHR10336">
    <property type="entry name" value="PHOSPHOINOSITIDE-SPECIFIC PHOSPHOLIPASE C FAMILY PROTEIN"/>
    <property type="match status" value="1"/>
</dbReference>
<dbReference type="Gene3D" id="1.10.238.10">
    <property type="entry name" value="EF-hand"/>
    <property type="match status" value="1"/>
</dbReference>
<keyword evidence="2" id="KW-0443">Lipid metabolism</keyword>
<dbReference type="InterPro" id="IPR001192">
    <property type="entry name" value="PI-PLC_fam"/>
</dbReference>
<dbReference type="SUPFAM" id="SSF51695">
    <property type="entry name" value="PLC-like phosphodiesterases"/>
    <property type="match status" value="1"/>
</dbReference>
<evidence type="ECO:0000256" key="2">
    <source>
        <dbReference type="RuleBase" id="RU361133"/>
    </source>
</evidence>
<evidence type="ECO:0000256" key="1">
    <source>
        <dbReference type="ARBA" id="ARBA00004202"/>
    </source>
</evidence>
<evidence type="ECO:0000256" key="3">
    <source>
        <dbReference type="SAM" id="MobiDB-lite"/>
    </source>
</evidence>
<comment type="caution">
    <text evidence="5">The sequence shown here is derived from an EMBL/GenBank/DDBJ whole genome shotgun (WGS) entry which is preliminary data.</text>
</comment>
<dbReference type="GO" id="GO:0005886">
    <property type="term" value="C:plasma membrane"/>
    <property type="evidence" value="ECO:0007669"/>
    <property type="project" value="UniProtKB-SubCell"/>
</dbReference>
<dbReference type="PRINTS" id="PR00390">
    <property type="entry name" value="PHPHLIPASEC"/>
</dbReference>
<comment type="catalytic activity">
    <reaction evidence="2">
        <text>a 1,2-diacyl-sn-glycero-3-phospho-(1D-myo-inositol-4,5-bisphosphate) + H2O = 1D-myo-inositol 1,4,5-trisphosphate + a 1,2-diacyl-sn-glycerol + H(+)</text>
        <dbReference type="Rhea" id="RHEA:33179"/>
        <dbReference type="ChEBI" id="CHEBI:15377"/>
        <dbReference type="ChEBI" id="CHEBI:15378"/>
        <dbReference type="ChEBI" id="CHEBI:17815"/>
        <dbReference type="ChEBI" id="CHEBI:58456"/>
        <dbReference type="ChEBI" id="CHEBI:203600"/>
        <dbReference type="EC" id="3.1.4.11"/>
    </reaction>
</comment>
<evidence type="ECO:0000259" key="4">
    <source>
        <dbReference type="SMART" id="SM00148"/>
    </source>
</evidence>
<dbReference type="PANTHER" id="PTHR10336:SF101">
    <property type="entry name" value="PHOSPHOINOSITIDE PHOSPHOLIPASE C 6"/>
    <property type="match status" value="1"/>
</dbReference>
<accession>A0AAW1JA92</accession>
<dbReference type="Gene3D" id="3.20.20.190">
    <property type="entry name" value="Phosphatidylinositol (PI) phosphodiesterase"/>
    <property type="match status" value="1"/>
</dbReference>
<feature type="region of interest" description="Disordered" evidence="3">
    <location>
        <begin position="314"/>
        <end position="351"/>
    </location>
</feature>
<dbReference type="EC" id="3.1.4.11" evidence="2"/>
<keyword evidence="2" id="KW-0378">Hydrolase</keyword>
<comment type="subcellular location">
    <subcellularLocation>
        <location evidence="1">Cell membrane</location>
        <topology evidence="1">Peripheral membrane protein</topology>
    </subcellularLocation>
</comment>
<evidence type="ECO:0000313" key="6">
    <source>
        <dbReference type="Proteomes" id="UP001443914"/>
    </source>
</evidence>
<evidence type="ECO:0000313" key="5">
    <source>
        <dbReference type="EMBL" id="KAK9700014.1"/>
    </source>
</evidence>
<feature type="compositionally biased region" description="Acidic residues" evidence="3">
    <location>
        <begin position="340"/>
        <end position="351"/>
    </location>
</feature>
<dbReference type="SUPFAM" id="SSF47473">
    <property type="entry name" value="EF-hand"/>
    <property type="match status" value="1"/>
</dbReference>